<dbReference type="Proteomes" id="UP001059985">
    <property type="component" value="Chromosome"/>
</dbReference>
<dbReference type="EMBL" id="CP089285">
    <property type="protein sequence ID" value="UTO56631.1"/>
    <property type="molecule type" value="Genomic_DNA"/>
</dbReference>
<keyword evidence="2" id="KW-1185">Reference proteome</keyword>
<proteinExistence type="predicted"/>
<reference evidence="1 2" key="1">
    <citation type="journal article" date="2022" name="Microorganisms">
        <title>Assembly and Comparison of Ca. Neoehrlichia mikurensis Genomes.</title>
        <authorList>
            <person name="Azagi T."/>
            <person name="Dirks R.P."/>
            <person name="Yebra-Pimentel E.S."/>
            <person name="Schaap P.J."/>
            <person name="Koehorst J.J."/>
            <person name="Esser H.J."/>
            <person name="Sprong H."/>
        </authorList>
    </citation>
    <scope>NUCLEOTIDE SEQUENCE [LARGE SCALE GENOMIC DNA]</scope>
    <source>
        <strain evidence="1">18-2804</strain>
    </source>
</reference>
<evidence type="ECO:0000313" key="1">
    <source>
        <dbReference type="EMBL" id="UTO56631.1"/>
    </source>
</evidence>
<sequence>MHILIIAFLLMYTNFSSNKSYASITRDIHVYIPPHNNMEYYMPDDMMYMMLNIRNFNRNMPYYSEYRIFPGKCISHPQHEILKSVISYTNRNTIPFLMCACKLKDPCNKNMENLFSNQDSIYIAQHYCEEIIGCASIDIYRPIKFCNIIEEYQIIKFVPINFHDQNYFHPGIRVIFSYGKIIQEKNLFLNLENGETQKDYTIPFRGNTYVITIKKTEEQLICASYVEYIRKITTCVPTPPLQKPTVHKVNNNTLEVRFKECTSKNCNYVLQSGMKKTTPITLQVISPYVTTNRVFYKTIYCANNKEFTYNNISDFYNKSKKCDNKILPTVKYQENNNGPIICVHNINFEPKEYIINISGVISISNTNTRNKAAPINAISSHYNFGTIMHKMLVPFYKDRQNTLTECYANDRGSLSFYDIPQKVLDKVEQIGNMYKIPTKYVRNFSKVHKKTNNPCKTNKHLLFSYQNTRIIYDTQGKTHVSSYIDNKGNIYIPQDIDNIEPLNPYDQGLCIDNFTTYQFNTNTPTTISNNQTNKIFEEHIKTINNTSTTLPNDFDHRMILNDSCNFLRIESLGSTAKKTKSPLLILIIEKTSLQYPIIIQIKLGRKSNIPSETITKIVISPLTNTKNKYHTVPYDIKQNSKTHIFVPHSTNYFRILSTISRITEPLTNNGMVKITCEQW</sequence>
<evidence type="ECO:0000313" key="2">
    <source>
        <dbReference type="Proteomes" id="UP001059985"/>
    </source>
</evidence>
<gene>
    <name evidence="1" type="ORF">LUA81_01350</name>
</gene>
<organism evidence="1 2">
    <name type="scientific">Neoehrlichia mikurensis</name>
    <dbReference type="NCBI Taxonomy" id="89586"/>
    <lineage>
        <taxon>Bacteria</taxon>
        <taxon>Pseudomonadati</taxon>
        <taxon>Pseudomonadota</taxon>
        <taxon>Alphaproteobacteria</taxon>
        <taxon>Rickettsiales</taxon>
        <taxon>Anaplasmataceae</taxon>
        <taxon>Candidatus Neoehrlichia</taxon>
    </lineage>
</organism>
<protein>
    <submittedName>
        <fullName evidence="1">Uncharacterized protein</fullName>
    </submittedName>
</protein>
<dbReference type="RefSeq" id="WP_218193763.1">
    <property type="nucleotide sequence ID" value="NZ_CP054597.1"/>
</dbReference>
<name>A0ABY5F0B6_9RICK</name>
<accession>A0ABY5F0B6</accession>